<comment type="caution">
    <text evidence="8">The sequence shown here is derived from an EMBL/GenBank/DDBJ whole genome shotgun (WGS) entry which is preliminary data.</text>
</comment>
<keyword evidence="4 6" id="KW-1133">Transmembrane helix</keyword>
<keyword evidence="9" id="KW-1185">Reference proteome</keyword>
<evidence type="ECO:0000313" key="8">
    <source>
        <dbReference type="EMBL" id="KOH42914.1"/>
    </source>
</evidence>
<comment type="subcellular location">
    <subcellularLocation>
        <location evidence="1">Cell membrane</location>
        <topology evidence="1">Multi-pass membrane protein</topology>
    </subcellularLocation>
</comment>
<evidence type="ECO:0000313" key="9">
    <source>
        <dbReference type="Proteomes" id="UP000036958"/>
    </source>
</evidence>
<sequence length="116" mass="13310">MAWVINQAGKKTGFNMIQLFKTKIGWLRIIGFLEGISLLVLVFVAVPMKHVYNNPFLSESLGPVHGALFILFVLYTLSVSFEQNWRFRTTTWKVLASSFLPFGTFYVDYKILKGIK</sequence>
<dbReference type="InterPro" id="IPR023845">
    <property type="entry name" value="DUF3817_TM"/>
</dbReference>
<dbReference type="PATRIC" id="fig|1409788.3.peg.4368"/>
<keyword evidence="3 6" id="KW-0812">Transmembrane</keyword>
<keyword evidence="2" id="KW-1003">Cell membrane</keyword>
<keyword evidence="5 6" id="KW-0472">Membrane</keyword>
<protein>
    <submittedName>
        <fullName evidence="8">Membrane protein</fullName>
    </submittedName>
</protein>
<feature type="transmembrane region" description="Helical" evidence="6">
    <location>
        <begin position="60"/>
        <end position="81"/>
    </location>
</feature>
<evidence type="ECO:0000256" key="3">
    <source>
        <dbReference type="ARBA" id="ARBA00022692"/>
    </source>
</evidence>
<dbReference type="Proteomes" id="UP000036958">
    <property type="component" value="Unassembled WGS sequence"/>
</dbReference>
<organism evidence="8 9">
    <name type="scientific">Sunxiuqinia dokdonensis</name>
    <dbReference type="NCBI Taxonomy" id="1409788"/>
    <lineage>
        <taxon>Bacteria</taxon>
        <taxon>Pseudomonadati</taxon>
        <taxon>Bacteroidota</taxon>
        <taxon>Bacteroidia</taxon>
        <taxon>Marinilabiliales</taxon>
        <taxon>Prolixibacteraceae</taxon>
        <taxon>Sunxiuqinia</taxon>
    </lineage>
</organism>
<dbReference type="AlphaFoldDB" id="A0A0L8V3C6"/>
<evidence type="ECO:0000256" key="1">
    <source>
        <dbReference type="ARBA" id="ARBA00004651"/>
    </source>
</evidence>
<dbReference type="PANTHER" id="PTHR40077:SF1">
    <property type="entry name" value="MEMBRANE PROTEIN"/>
    <property type="match status" value="1"/>
</dbReference>
<reference evidence="9" key="1">
    <citation type="submission" date="2015-07" db="EMBL/GenBank/DDBJ databases">
        <title>Genome sequencing of Sunxiuqinia dokdonensis strain SK.</title>
        <authorList>
            <person name="Ahn S."/>
            <person name="Kim B.-C."/>
        </authorList>
    </citation>
    <scope>NUCLEOTIDE SEQUENCE [LARGE SCALE GENOMIC DNA]</scope>
    <source>
        <strain evidence="9">SK</strain>
    </source>
</reference>
<dbReference type="STRING" id="1409788.NC99_42760"/>
<name>A0A0L8V3C6_9BACT</name>
<dbReference type="EMBL" id="LGIA01000207">
    <property type="protein sequence ID" value="KOH42914.1"/>
    <property type="molecule type" value="Genomic_DNA"/>
</dbReference>
<gene>
    <name evidence="8" type="ORF">NC99_42760</name>
</gene>
<evidence type="ECO:0000256" key="2">
    <source>
        <dbReference type="ARBA" id="ARBA00022475"/>
    </source>
</evidence>
<dbReference type="PANTHER" id="PTHR40077">
    <property type="entry name" value="MEMBRANE PROTEIN-RELATED"/>
    <property type="match status" value="1"/>
</dbReference>
<dbReference type="GO" id="GO:0005886">
    <property type="term" value="C:plasma membrane"/>
    <property type="evidence" value="ECO:0007669"/>
    <property type="project" value="UniProtKB-SubCell"/>
</dbReference>
<evidence type="ECO:0000256" key="6">
    <source>
        <dbReference type="SAM" id="Phobius"/>
    </source>
</evidence>
<dbReference type="Pfam" id="PF12823">
    <property type="entry name" value="DUF3817"/>
    <property type="match status" value="1"/>
</dbReference>
<evidence type="ECO:0000256" key="4">
    <source>
        <dbReference type="ARBA" id="ARBA00022989"/>
    </source>
</evidence>
<feature type="domain" description="DUF3817" evidence="7">
    <location>
        <begin position="25"/>
        <end position="111"/>
    </location>
</feature>
<accession>A0A0L8V3C6</accession>
<evidence type="ECO:0000259" key="7">
    <source>
        <dbReference type="Pfam" id="PF12823"/>
    </source>
</evidence>
<dbReference type="NCBIfam" id="TIGR03954">
    <property type="entry name" value="integ_memb_HG"/>
    <property type="match status" value="1"/>
</dbReference>
<feature type="transmembrane region" description="Helical" evidence="6">
    <location>
        <begin position="26"/>
        <end position="48"/>
    </location>
</feature>
<proteinExistence type="predicted"/>
<evidence type="ECO:0000256" key="5">
    <source>
        <dbReference type="ARBA" id="ARBA00023136"/>
    </source>
</evidence>